<organism evidence="3 4">
    <name type="scientific">Fusarium oligoseptatum</name>
    <dbReference type="NCBI Taxonomy" id="2604345"/>
    <lineage>
        <taxon>Eukaryota</taxon>
        <taxon>Fungi</taxon>
        <taxon>Dikarya</taxon>
        <taxon>Ascomycota</taxon>
        <taxon>Pezizomycotina</taxon>
        <taxon>Sordariomycetes</taxon>
        <taxon>Hypocreomycetidae</taxon>
        <taxon>Hypocreales</taxon>
        <taxon>Nectriaceae</taxon>
        <taxon>Fusarium</taxon>
        <taxon>Fusarium solani species complex</taxon>
    </lineage>
</organism>
<dbReference type="EMBL" id="NKCK01000068">
    <property type="protein sequence ID" value="RSM03366.1"/>
    <property type="molecule type" value="Genomic_DNA"/>
</dbReference>
<keyword evidence="2" id="KW-0472">Membrane</keyword>
<keyword evidence="2" id="KW-0812">Transmembrane</keyword>
<dbReference type="AlphaFoldDB" id="A0A428TMV9"/>
<evidence type="ECO:0000313" key="4">
    <source>
        <dbReference type="Proteomes" id="UP000287144"/>
    </source>
</evidence>
<feature type="transmembrane region" description="Helical" evidence="2">
    <location>
        <begin position="679"/>
        <end position="700"/>
    </location>
</feature>
<reference evidence="3 4" key="1">
    <citation type="submission" date="2017-06" db="EMBL/GenBank/DDBJ databases">
        <title>Comparative genomic analysis of Ambrosia Fusariam Clade fungi.</title>
        <authorList>
            <person name="Stajich J.E."/>
            <person name="Carrillo J."/>
            <person name="Kijimoto T."/>
            <person name="Eskalen A."/>
            <person name="O'Donnell K."/>
            <person name="Kasson M."/>
        </authorList>
    </citation>
    <scope>NUCLEOTIDE SEQUENCE [LARGE SCALE GENOMIC DNA]</scope>
    <source>
        <strain evidence="3 4">NRRL62579</strain>
    </source>
</reference>
<dbReference type="STRING" id="1325735.A0A428TMV9"/>
<keyword evidence="2" id="KW-1133">Transmembrane helix</keyword>
<feature type="transmembrane region" description="Helical" evidence="2">
    <location>
        <begin position="344"/>
        <end position="363"/>
    </location>
</feature>
<accession>A0A428TMV9</accession>
<feature type="transmembrane region" description="Helical" evidence="2">
    <location>
        <begin position="706"/>
        <end position="725"/>
    </location>
</feature>
<proteinExistence type="predicted"/>
<feature type="region of interest" description="Disordered" evidence="1">
    <location>
        <begin position="132"/>
        <end position="152"/>
    </location>
</feature>
<feature type="compositionally biased region" description="Basic and acidic residues" evidence="1">
    <location>
        <begin position="1"/>
        <end position="26"/>
    </location>
</feature>
<protein>
    <submittedName>
        <fullName evidence="3">Uncharacterized protein</fullName>
    </submittedName>
</protein>
<feature type="region of interest" description="Disordered" evidence="1">
    <location>
        <begin position="1"/>
        <end position="46"/>
    </location>
</feature>
<keyword evidence="4" id="KW-1185">Reference proteome</keyword>
<comment type="caution">
    <text evidence="3">The sequence shown here is derived from an EMBL/GenBank/DDBJ whole genome shotgun (WGS) entry which is preliminary data.</text>
</comment>
<evidence type="ECO:0000256" key="1">
    <source>
        <dbReference type="SAM" id="MobiDB-lite"/>
    </source>
</evidence>
<gene>
    <name evidence="3" type="ORF">CEP52_007417</name>
</gene>
<name>A0A428TMV9_9HYPO</name>
<evidence type="ECO:0000313" key="3">
    <source>
        <dbReference type="EMBL" id="RSM03366.1"/>
    </source>
</evidence>
<sequence>MLFKKSDKTSSRKDISKSPWPDELRDTTQFTDEDIDQDTGPPSRRVAYGRFFRRLIPSSGKWRAETRATRANQDRIFVPGEEFRNQGIVELPAGYDHIKRDPLLLDSPSSSSPTRKVDLSPPVFQDWLAKKGAGRGGQTQGITSLRQGEDGSASEIEIPSEAFRNKGPYWHGPQPQMRGITPLRRDENVSTSEIKVPGEAFRNPRLLERRIPHTPIEATPLPLLQDDRQQPLLETGKQLGIVQDDSIDHPDETGRIVPTELDEAITELDTDSINEPKLPDAYEPHHSFASHLRELIKEHSRRMEDSHGLRQIQDVTSEIIYSRPRSISVLGSSRGGLTTSLKKVSLLTLWLTAILFIGGLEFPFYLLEWIFSLAIFSVYFHQEAIQVIKQALSFQFKMNLLRGLPSGHVIVTWDCICGDTRTAVVPELFAKSLVEIRKQTLPMSPSSIATAASGTPSAIPTPATSSGHQSNLQTQPAHNFQPVSQHPTVPAQRTSVKATSLPNAIPMPVVGRYVLLMVDTDGLRLRAIESQALSNEQLFDRMRLEYRQLKGWFRTWFGLWIFSHCDFYKASSRSSCFEAWTTERYCERGRGIPPASESGYFYMPRPMDDEPPISKHEFYDRFYKRITPEQPGAVHGSFYYDHDAVDRIPQKKGLDDIAANGRPRFWGIIAREKKSGTRMLIYIFLSSLPGFIFFFLWLFVLDKDGLQDASTLLMISFTLLGILYATQLL</sequence>
<feature type="region of interest" description="Disordered" evidence="1">
    <location>
        <begin position="447"/>
        <end position="497"/>
    </location>
</feature>
<dbReference type="Proteomes" id="UP000287144">
    <property type="component" value="Unassembled WGS sequence"/>
</dbReference>
<evidence type="ECO:0000256" key="2">
    <source>
        <dbReference type="SAM" id="Phobius"/>
    </source>
</evidence>